<evidence type="ECO:0000313" key="2">
    <source>
        <dbReference type="Proteomes" id="UP000275676"/>
    </source>
</evidence>
<proteinExistence type="predicted"/>
<protein>
    <submittedName>
        <fullName evidence="1">Cellulose synthase putative</fullName>
    </submittedName>
</protein>
<dbReference type="Proteomes" id="UP000275676">
    <property type="component" value="Chromosome"/>
</dbReference>
<organism evidence="1 2">
    <name type="scientific">Salmonella enterica subsp. arizonae</name>
    <dbReference type="NCBI Taxonomy" id="59203"/>
    <lineage>
        <taxon>Bacteria</taxon>
        <taxon>Pseudomonadati</taxon>
        <taxon>Pseudomonadota</taxon>
        <taxon>Gammaproteobacteria</taxon>
        <taxon>Enterobacterales</taxon>
        <taxon>Enterobacteriaceae</taxon>
        <taxon>Salmonella</taxon>
    </lineage>
</organism>
<dbReference type="AlphaFoldDB" id="A0A447QWR1"/>
<dbReference type="Pfam" id="PF06564">
    <property type="entry name" value="CBP_BcsQ"/>
    <property type="match status" value="1"/>
</dbReference>
<gene>
    <name evidence="1" type="ORF">NCTC10047_00244</name>
</gene>
<dbReference type="EMBL" id="LR134156">
    <property type="protein sequence ID" value="VEA74458.1"/>
    <property type="molecule type" value="Genomic_DNA"/>
</dbReference>
<accession>A0A447QWR1</accession>
<sequence>MAILGLQGVRGGVGTTSITSALAWALQILGKMSW</sequence>
<dbReference type="InterPro" id="IPR017746">
    <property type="entry name" value="Cellulose_synthase_operon_BcsQ"/>
</dbReference>
<evidence type="ECO:0000313" key="1">
    <source>
        <dbReference type="EMBL" id="VEA74458.1"/>
    </source>
</evidence>
<name>A0A447QWR1_SALER</name>
<reference evidence="1 2" key="1">
    <citation type="submission" date="2018-12" db="EMBL/GenBank/DDBJ databases">
        <authorList>
            <consortium name="Pathogen Informatics"/>
        </authorList>
    </citation>
    <scope>NUCLEOTIDE SEQUENCE [LARGE SCALE GENOMIC DNA]</scope>
    <source>
        <strain evidence="1 2">NCTC10047</strain>
    </source>
</reference>